<name>A0A392S950_9FABA</name>
<accession>A0A392S950</accession>
<evidence type="ECO:0000313" key="1">
    <source>
        <dbReference type="EMBL" id="MCI45368.1"/>
    </source>
</evidence>
<sequence>MGKGVSYISNVDLFTSKAASWRDTLQ</sequence>
<dbReference type="Proteomes" id="UP000265520">
    <property type="component" value="Unassembled WGS sequence"/>
</dbReference>
<comment type="caution">
    <text evidence="1">The sequence shown here is derived from an EMBL/GenBank/DDBJ whole genome shotgun (WGS) entry which is preliminary data.</text>
</comment>
<keyword evidence="2" id="KW-1185">Reference proteome</keyword>
<feature type="non-terminal residue" evidence="1">
    <location>
        <position position="26"/>
    </location>
</feature>
<organism evidence="1 2">
    <name type="scientific">Trifolium medium</name>
    <dbReference type="NCBI Taxonomy" id="97028"/>
    <lineage>
        <taxon>Eukaryota</taxon>
        <taxon>Viridiplantae</taxon>
        <taxon>Streptophyta</taxon>
        <taxon>Embryophyta</taxon>
        <taxon>Tracheophyta</taxon>
        <taxon>Spermatophyta</taxon>
        <taxon>Magnoliopsida</taxon>
        <taxon>eudicotyledons</taxon>
        <taxon>Gunneridae</taxon>
        <taxon>Pentapetalae</taxon>
        <taxon>rosids</taxon>
        <taxon>fabids</taxon>
        <taxon>Fabales</taxon>
        <taxon>Fabaceae</taxon>
        <taxon>Papilionoideae</taxon>
        <taxon>50 kb inversion clade</taxon>
        <taxon>NPAAA clade</taxon>
        <taxon>Hologalegina</taxon>
        <taxon>IRL clade</taxon>
        <taxon>Trifolieae</taxon>
        <taxon>Trifolium</taxon>
    </lineage>
</organism>
<protein>
    <submittedName>
        <fullName evidence="1">1-aminocyclopropane-1-carboxylate oxidase-like protein</fullName>
    </submittedName>
</protein>
<dbReference type="EMBL" id="LXQA010343331">
    <property type="protein sequence ID" value="MCI45368.1"/>
    <property type="molecule type" value="Genomic_DNA"/>
</dbReference>
<proteinExistence type="predicted"/>
<reference evidence="1 2" key="1">
    <citation type="journal article" date="2018" name="Front. Plant Sci.">
        <title>Red Clover (Trifolium pratense) and Zigzag Clover (T. medium) - A Picture of Genomic Similarities and Differences.</title>
        <authorList>
            <person name="Dluhosova J."/>
            <person name="Istvanek J."/>
            <person name="Nedelnik J."/>
            <person name="Repkova J."/>
        </authorList>
    </citation>
    <scope>NUCLEOTIDE SEQUENCE [LARGE SCALE GENOMIC DNA]</scope>
    <source>
        <strain evidence="2">cv. 10/8</strain>
        <tissue evidence="1">Leaf</tissue>
    </source>
</reference>
<dbReference type="AlphaFoldDB" id="A0A392S950"/>
<evidence type="ECO:0000313" key="2">
    <source>
        <dbReference type="Proteomes" id="UP000265520"/>
    </source>
</evidence>